<organism evidence="1 2">
    <name type="scientific">Haladaptatus pallidirubidus</name>
    <dbReference type="NCBI Taxonomy" id="1008152"/>
    <lineage>
        <taxon>Archaea</taxon>
        <taxon>Methanobacteriati</taxon>
        <taxon>Methanobacteriota</taxon>
        <taxon>Stenosarchaea group</taxon>
        <taxon>Halobacteria</taxon>
        <taxon>Halobacteriales</taxon>
        <taxon>Haladaptataceae</taxon>
        <taxon>Haladaptatus</taxon>
    </lineage>
</organism>
<protein>
    <submittedName>
        <fullName evidence="1">Uncharacterized protein</fullName>
    </submittedName>
</protein>
<gene>
    <name evidence="1" type="ORF">GCM10025751_22340</name>
</gene>
<reference evidence="1 2" key="1">
    <citation type="journal article" date="2019" name="Int. J. Syst. Evol. Microbiol.">
        <title>The Global Catalogue of Microorganisms (GCM) 10K type strain sequencing project: providing services to taxonomists for standard genome sequencing and annotation.</title>
        <authorList>
            <consortium name="The Broad Institute Genomics Platform"/>
            <consortium name="The Broad Institute Genome Sequencing Center for Infectious Disease"/>
            <person name="Wu L."/>
            <person name="Ma J."/>
        </authorList>
    </citation>
    <scope>NUCLEOTIDE SEQUENCE [LARGE SCALE GENOMIC DNA]</scope>
    <source>
        <strain evidence="1 2">JCM 17504</strain>
    </source>
</reference>
<evidence type="ECO:0000313" key="2">
    <source>
        <dbReference type="Proteomes" id="UP001501729"/>
    </source>
</evidence>
<dbReference type="EMBL" id="BAABKX010000005">
    <property type="protein sequence ID" value="GAA5049479.1"/>
    <property type="molecule type" value="Genomic_DNA"/>
</dbReference>
<sequence length="58" mass="6397">MTLSDSYATGFDEDVPSELTNQCPRCGGLVTTNVIETSCEDCDLVIDEQQTNHRPEFA</sequence>
<evidence type="ECO:0000313" key="1">
    <source>
        <dbReference type="EMBL" id="GAA5049479.1"/>
    </source>
</evidence>
<dbReference type="AlphaFoldDB" id="A0AAV3UHG5"/>
<accession>A0AAV3UHG5</accession>
<dbReference type="RefSeq" id="WP_227773314.1">
    <property type="nucleotide sequence ID" value="NZ_BAABKX010000005.1"/>
</dbReference>
<comment type="caution">
    <text evidence="1">The sequence shown here is derived from an EMBL/GenBank/DDBJ whole genome shotgun (WGS) entry which is preliminary data.</text>
</comment>
<dbReference type="Proteomes" id="UP001501729">
    <property type="component" value="Unassembled WGS sequence"/>
</dbReference>
<proteinExistence type="predicted"/>
<dbReference type="GeneID" id="68613499"/>
<keyword evidence="2" id="KW-1185">Reference proteome</keyword>
<name>A0AAV3UHG5_9EURY</name>